<dbReference type="Pfam" id="PF08238">
    <property type="entry name" value="Sel1"/>
    <property type="match status" value="3"/>
</dbReference>
<name>A0A9D2P4U9_9FIRM</name>
<dbReference type="CDD" id="cd10170">
    <property type="entry name" value="ASKHA_NBD_HSP70"/>
    <property type="match status" value="1"/>
</dbReference>
<evidence type="ECO:0000256" key="3">
    <source>
        <dbReference type="ARBA" id="ARBA00023186"/>
    </source>
</evidence>
<evidence type="ECO:0000256" key="2">
    <source>
        <dbReference type="ARBA" id="ARBA00022840"/>
    </source>
</evidence>
<evidence type="ECO:0000313" key="6">
    <source>
        <dbReference type="Proteomes" id="UP000823895"/>
    </source>
</evidence>
<gene>
    <name evidence="5" type="ORF">H9756_06650</name>
</gene>
<feature type="compositionally biased region" description="Polar residues" evidence="4">
    <location>
        <begin position="418"/>
        <end position="427"/>
    </location>
</feature>
<dbReference type="PANTHER" id="PTHR42749">
    <property type="entry name" value="CELL SHAPE-DETERMINING PROTEIN MREB"/>
    <property type="match status" value="1"/>
</dbReference>
<reference evidence="5" key="1">
    <citation type="journal article" date="2021" name="PeerJ">
        <title>Extensive microbial diversity within the chicken gut microbiome revealed by metagenomics and culture.</title>
        <authorList>
            <person name="Gilroy R."/>
            <person name="Ravi A."/>
            <person name="Getino M."/>
            <person name="Pursley I."/>
            <person name="Horton D.L."/>
            <person name="Alikhan N.F."/>
            <person name="Baker D."/>
            <person name="Gharbi K."/>
            <person name="Hall N."/>
            <person name="Watson M."/>
            <person name="Adriaenssens E.M."/>
            <person name="Foster-Nyarko E."/>
            <person name="Jarju S."/>
            <person name="Secka A."/>
            <person name="Antonio M."/>
            <person name="Oren A."/>
            <person name="Chaudhuri R.R."/>
            <person name="La Ragione R."/>
            <person name="Hildebrand F."/>
            <person name="Pallen M.J."/>
        </authorList>
    </citation>
    <scope>NUCLEOTIDE SEQUENCE</scope>
    <source>
        <strain evidence="5">CHK165-2605</strain>
    </source>
</reference>
<dbReference type="Gene3D" id="1.25.40.10">
    <property type="entry name" value="Tetratricopeptide repeat domain"/>
    <property type="match status" value="1"/>
</dbReference>
<dbReference type="InterPro" id="IPR011990">
    <property type="entry name" value="TPR-like_helical_dom_sf"/>
</dbReference>
<dbReference type="InterPro" id="IPR043129">
    <property type="entry name" value="ATPase_NBD"/>
</dbReference>
<dbReference type="SUPFAM" id="SSF81901">
    <property type="entry name" value="HCP-like"/>
    <property type="match status" value="1"/>
</dbReference>
<protein>
    <submittedName>
        <fullName evidence="5">SEL1-like repeat protein</fullName>
    </submittedName>
</protein>
<dbReference type="Pfam" id="PF00012">
    <property type="entry name" value="HSP70"/>
    <property type="match status" value="1"/>
</dbReference>
<evidence type="ECO:0000256" key="1">
    <source>
        <dbReference type="ARBA" id="ARBA00022741"/>
    </source>
</evidence>
<evidence type="ECO:0000313" key="5">
    <source>
        <dbReference type="EMBL" id="HJC43346.1"/>
    </source>
</evidence>
<proteinExistence type="predicted"/>
<organism evidence="5 6">
    <name type="scientific">Candidatus Mediterraneibacter gallistercoris</name>
    <dbReference type="NCBI Taxonomy" id="2838671"/>
    <lineage>
        <taxon>Bacteria</taxon>
        <taxon>Bacillati</taxon>
        <taxon>Bacillota</taxon>
        <taxon>Clostridia</taxon>
        <taxon>Lachnospirales</taxon>
        <taxon>Lachnospiraceae</taxon>
        <taxon>Mediterraneibacter</taxon>
    </lineage>
</organism>
<dbReference type="GO" id="GO:0005524">
    <property type="term" value="F:ATP binding"/>
    <property type="evidence" value="ECO:0007669"/>
    <property type="project" value="UniProtKB-KW"/>
</dbReference>
<dbReference type="InterPro" id="IPR006597">
    <property type="entry name" value="Sel1-like"/>
</dbReference>
<dbReference type="Gene3D" id="3.30.420.40">
    <property type="match status" value="2"/>
</dbReference>
<comment type="caution">
    <text evidence="5">The sequence shown here is derived from an EMBL/GenBank/DDBJ whole genome shotgun (WGS) entry which is preliminary data.</text>
</comment>
<dbReference type="AlphaFoldDB" id="A0A9D2P4U9"/>
<evidence type="ECO:0000256" key="4">
    <source>
        <dbReference type="SAM" id="MobiDB-lite"/>
    </source>
</evidence>
<dbReference type="Proteomes" id="UP000823895">
    <property type="component" value="Unassembled WGS sequence"/>
</dbReference>
<dbReference type="SUPFAM" id="SSF53067">
    <property type="entry name" value="Actin-like ATPase domain"/>
    <property type="match status" value="2"/>
</dbReference>
<keyword evidence="2" id="KW-0067">ATP-binding</keyword>
<feature type="compositionally biased region" description="Basic and acidic residues" evidence="4">
    <location>
        <begin position="434"/>
        <end position="466"/>
    </location>
</feature>
<dbReference type="PANTHER" id="PTHR42749:SF1">
    <property type="entry name" value="CELL SHAPE-DETERMINING PROTEIN MREB"/>
    <property type="match status" value="1"/>
</dbReference>
<keyword evidence="1" id="KW-0547">Nucleotide-binding</keyword>
<feature type="region of interest" description="Disordered" evidence="4">
    <location>
        <begin position="409"/>
        <end position="466"/>
    </location>
</feature>
<keyword evidence="3" id="KW-0143">Chaperone</keyword>
<dbReference type="Gene3D" id="3.90.640.10">
    <property type="entry name" value="Actin, Chain A, domain 4"/>
    <property type="match status" value="1"/>
</dbReference>
<dbReference type="EMBL" id="DWWI01000145">
    <property type="protein sequence ID" value="HJC43346.1"/>
    <property type="molecule type" value="Genomic_DNA"/>
</dbReference>
<dbReference type="SMART" id="SM00671">
    <property type="entry name" value="SEL1"/>
    <property type="match status" value="3"/>
</dbReference>
<sequence length="820" mass="92820">MTERLIGIDFGTSTTVVHIKNYTDGRPSDGDGTSIQYVEFDGQGVVPSLIQKVEDTYYFGYDAKQPKKDEKIYRNFKMKLESSDEKEQAEAEKLTLLFFRFLYEAYEEQKVHFGTVQMEKTLISYPAKWTERTRRFMVSCAEQAGFPDVRGMDEPTAAMYSVSVQERERMEALGALEKGRSSYVLMIDMGAGTTDLALCRYKAGAQAEILLTWPSTEAPLFFGGHEMDRILMDVLKDYLLENGFSEDGVARFMSQYEETCRVWKENTVSGALAENRQVDFCFFISSVFQIMGITPGKFPVISRNSLEHIAGGYLKIYAMLVNGIQEEAKKKIKGFTGAEQIDLIILTGGHSQWYFAEGVLTGEVDTGIPVSIGKLKERPERIIRLSRPQETVARGMVYSRQEIVVVSKEEDAGEGQAKNKTQSTAGNQKAGVDPTKDNRKKEEGKTGKEDIVDSRDPQETPSDYAEKAGYEKWIDRASCLDEEDYNFQMELGAYLGDLYVEDDEVFVGNMLTEKNFYPGDRQDIISTIMRAYGKPVTTGAEKILLTHAVEGMLTAYTGYALITTEKILHVRKNSTVCEEYLFRDICYMPGAVRDLAEYFCLQHFQYLDSDFRVHCLTAGSYSKSRRVFFCAYARWRALQGLKPYAISAAHYYEAVKNTSYGENGILLNHIGLDYMSAGGGKESSPEKAFYYFSKAAEAGSVPALLNLAYCYAKGIGTGSSWNYKRAAECVERFAGQMTGEEKKCEFFFFPYYGWKYKQLEPIKGCMPYFVGEMFEWGGFGLEPDIEKAILYYSMGRKISECAKAEARLRAKNTFNFFKKK</sequence>
<accession>A0A9D2P4U9</accession>
<dbReference type="GO" id="GO:0140662">
    <property type="term" value="F:ATP-dependent protein folding chaperone"/>
    <property type="evidence" value="ECO:0007669"/>
    <property type="project" value="InterPro"/>
</dbReference>
<dbReference type="InterPro" id="IPR013126">
    <property type="entry name" value="Hsp_70_fam"/>
</dbReference>
<reference evidence="5" key="2">
    <citation type="submission" date="2021-04" db="EMBL/GenBank/DDBJ databases">
        <authorList>
            <person name="Gilroy R."/>
        </authorList>
    </citation>
    <scope>NUCLEOTIDE SEQUENCE</scope>
    <source>
        <strain evidence="5">CHK165-2605</strain>
    </source>
</reference>